<feature type="region of interest" description="Disordered" evidence="1">
    <location>
        <begin position="1"/>
        <end position="22"/>
    </location>
</feature>
<evidence type="ECO:0000313" key="2">
    <source>
        <dbReference type="EMBL" id="GJJ69976.1"/>
    </source>
</evidence>
<dbReference type="AlphaFoldDB" id="A0A9P3H4K6"/>
<feature type="compositionally biased region" description="Polar residues" evidence="1">
    <location>
        <begin position="10"/>
        <end position="20"/>
    </location>
</feature>
<reference evidence="2" key="1">
    <citation type="submission" date="2021-11" db="EMBL/GenBank/DDBJ databases">
        <authorList>
            <person name="Herlambang A."/>
            <person name="Guo Y."/>
            <person name="Takashima Y."/>
            <person name="Nishizawa T."/>
        </authorList>
    </citation>
    <scope>NUCLEOTIDE SEQUENCE</scope>
    <source>
        <strain evidence="2">E1425</strain>
    </source>
</reference>
<sequence>MLGPLKPSACHSSKAPSSRAPSLAVLPGRATARFAFGSTTKSSPTSAVPLKIGQSVLAIDASVHPSLQGLGDKCAPSIQSRFCQETAAASLRCLSLQRQSSHALVRGHDAANKLHCAWSVA</sequence>
<name>A0A9P3H4K6_9FUNG</name>
<keyword evidence="3" id="KW-1185">Reference proteome</keyword>
<evidence type="ECO:0000313" key="3">
    <source>
        <dbReference type="Proteomes" id="UP000827284"/>
    </source>
</evidence>
<reference evidence="2" key="2">
    <citation type="journal article" date="2022" name="Microbiol. Resour. Announc.">
        <title>Whole-Genome Sequence of Entomortierella parvispora E1425, a Mucoromycotan Fungus Associated with Burkholderiaceae-Related Endosymbiotic Bacteria.</title>
        <authorList>
            <person name="Herlambang A."/>
            <person name="Guo Y."/>
            <person name="Takashima Y."/>
            <person name="Narisawa K."/>
            <person name="Ohta H."/>
            <person name="Nishizawa T."/>
        </authorList>
    </citation>
    <scope>NUCLEOTIDE SEQUENCE</scope>
    <source>
        <strain evidence="2">E1425</strain>
    </source>
</reference>
<protein>
    <submittedName>
        <fullName evidence="2">Uncharacterized protein</fullName>
    </submittedName>
</protein>
<accession>A0A9P3H4K6</accession>
<organism evidence="2 3">
    <name type="scientific">Entomortierella parvispora</name>
    <dbReference type="NCBI Taxonomy" id="205924"/>
    <lineage>
        <taxon>Eukaryota</taxon>
        <taxon>Fungi</taxon>
        <taxon>Fungi incertae sedis</taxon>
        <taxon>Mucoromycota</taxon>
        <taxon>Mortierellomycotina</taxon>
        <taxon>Mortierellomycetes</taxon>
        <taxon>Mortierellales</taxon>
        <taxon>Mortierellaceae</taxon>
        <taxon>Entomortierella</taxon>
    </lineage>
</organism>
<dbReference type="EMBL" id="BQFW01000003">
    <property type="protein sequence ID" value="GJJ69976.1"/>
    <property type="molecule type" value="Genomic_DNA"/>
</dbReference>
<evidence type="ECO:0000256" key="1">
    <source>
        <dbReference type="SAM" id="MobiDB-lite"/>
    </source>
</evidence>
<gene>
    <name evidence="2" type="ORF">EMPS_02325</name>
</gene>
<comment type="caution">
    <text evidence="2">The sequence shown here is derived from an EMBL/GenBank/DDBJ whole genome shotgun (WGS) entry which is preliminary data.</text>
</comment>
<proteinExistence type="predicted"/>
<dbReference type="Proteomes" id="UP000827284">
    <property type="component" value="Unassembled WGS sequence"/>
</dbReference>